<proteinExistence type="predicted"/>
<name>A0A2N6NRW8_BEABA</name>
<protein>
    <submittedName>
        <fullName evidence="1">Uncharacterized protein</fullName>
    </submittedName>
</protein>
<accession>A0A2N6NRW8</accession>
<evidence type="ECO:0000313" key="2">
    <source>
        <dbReference type="Proteomes" id="UP000235728"/>
    </source>
</evidence>
<dbReference type="EMBL" id="MRVG01000004">
    <property type="protein sequence ID" value="PMB69998.1"/>
    <property type="molecule type" value="Genomic_DNA"/>
</dbReference>
<organism evidence="1 2">
    <name type="scientific">Beauveria bassiana</name>
    <name type="common">White muscardine disease fungus</name>
    <name type="synonym">Tritirachium shiotae</name>
    <dbReference type="NCBI Taxonomy" id="176275"/>
    <lineage>
        <taxon>Eukaryota</taxon>
        <taxon>Fungi</taxon>
        <taxon>Dikarya</taxon>
        <taxon>Ascomycota</taxon>
        <taxon>Pezizomycotina</taxon>
        <taxon>Sordariomycetes</taxon>
        <taxon>Hypocreomycetidae</taxon>
        <taxon>Hypocreales</taxon>
        <taxon>Cordycipitaceae</taxon>
        <taxon>Beauveria</taxon>
    </lineage>
</organism>
<evidence type="ECO:0000313" key="1">
    <source>
        <dbReference type="EMBL" id="PMB69998.1"/>
    </source>
</evidence>
<sequence length="61" mass="7043">MTWRAELGALRTWYSVCDLNKRTSTADSLLTKRWRSNSCLMRLRMTEMGMGMLYMVCTSGA</sequence>
<comment type="caution">
    <text evidence="1">The sequence shown here is derived from an EMBL/GenBank/DDBJ whole genome shotgun (WGS) entry which is preliminary data.</text>
</comment>
<dbReference type="Proteomes" id="UP000235728">
    <property type="component" value="Unassembled WGS sequence"/>
</dbReference>
<gene>
    <name evidence="1" type="ORF">BM221_004646</name>
</gene>
<dbReference type="AlphaFoldDB" id="A0A2N6NRW8"/>
<reference evidence="1 2" key="1">
    <citation type="journal article" date="2016" name="Appl. Microbiol. Biotechnol.">
        <title>Characterization of T-DNA insertion mutants with decreased virulence in the entomopathogenic fungus Beauveria bassiana JEF-007.</title>
        <authorList>
            <person name="Kim S."/>
            <person name="Lee S.J."/>
            <person name="Nai Y.S."/>
            <person name="Yu J.S."/>
            <person name="Lee M.R."/>
            <person name="Yang Y.T."/>
            <person name="Kim J.S."/>
        </authorList>
    </citation>
    <scope>NUCLEOTIDE SEQUENCE [LARGE SCALE GENOMIC DNA]</scope>
    <source>
        <strain evidence="1 2">JEF-007</strain>
    </source>
</reference>